<name>I0GXZ3_ACTM4</name>
<dbReference type="eggNOG" id="ENOG5033U2S">
    <property type="taxonomic scope" value="Bacteria"/>
</dbReference>
<accession>I0GXZ3</accession>
<feature type="compositionally biased region" description="Low complexity" evidence="1">
    <location>
        <begin position="21"/>
        <end position="40"/>
    </location>
</feature>
<evidence type="ECO:0000313" key="4">
    <source>
        <dbReference type="Proteomes" id="UP000007882"/>
    </source>
</evidence>
<dbReference type="EMBL" id="AP012319">
    <property type="protein sequence ID" value="BAL85630.1"/>
    <property type="molecule type" value="Genomic_DNA"/>
</dbReference>
<proteinExistence type="predicted"/>
<evidence type="ECO:0000259" key="2">
    <source>
        <dbReference type="PROSITE" id="PS52045"/>
    </source>
</evidence>
<dbReference type="InterPro" id="IPR004314">
    <property type="entry name" value="Neprosin"/>
</dbReference>
<dbReference type="KEGG" id="ams:AMIS_4100"/>
<feature type="compositionally biased region" description="Pro residues" evidence="1">
    <location>
        <begin position="111"/>
        <end position="120"/>
    </location>
</feature>
<dbReference type="PANTHER" id="PTHR31589">
    <property type="entry name" value="PROTEIN, PUTATIVE (DUF239)-RELATED-RELATED"/>
    <property type="match status" value="1"/>
</dbReference>
<evidence type="ECO:0000256" key="1">
    <source>
        <dbReference type="SAM" id="MobiDB-lite"/>
    </source>
</evidence>
<sequence>MIGTIGVVSTLNAGAEQIPGAPESAAAASEPAPQATTEEPLLTPPAKLPWGARPHSIRTGQDGASSKSLKTAGLIAAAPDEESEERAEDRAPKGRTSRTTFVKSEKTTVLPPEPPEPPPTSDASAPTTKPTVNYLYSVGSQAAVSDGAYASLTISKPTLAKTDYHSLAELAVQSADGSQIVEVGWTVDRTVNGDDDPHLFVFHWVDRKPTCYNTCGFVQYSKNIFPGDVLAQDKYARFGIQFFNDAWWIAFDSEWVGYFPGKLWGDEFTKTGLVQVFGEVAAATPKPCTEMGNGRSAEDSTSARVGSVSYLNGPAVAMNIRATSEVYAVSKLTSRTFRYGGPGVC</sequence>
<feature type="compositionally biased region" description="Polar residues" evidence="1">
    <location>
        <begin position="58"/>
        <end position="69"/>
    </location>
</feature>
<dbReference type="Proteomes" id="UP000007882">
    <property type="component" value="Chromosome"/>
</dbReference>
<keyword evidence="4" id="KW-1185">Reference proteome</keyword>
<feature type="domain" description="Neprosin PEP catalytic" evidence="2">
    <location>
        <begin position="124"/>
        <end position="345"/>
    </location>
</feature>
<dbReference type="STRING" id="512565.AMIS_4100"/>
<dbReference type="PATRIC" id="fig|512565.3.peg.415"/>
<dbReference type="AlphaFoldDB" id="I0GXZ3"/>
<dbReference type="InterPro" id="IPR053168">
    <property type="entry name" value="Glutamic_endopeptidase"/>
</dbReference>
<dbReference type="HOGENOM" id="CLU_766450_0_0_11"/>
<evidence type="ECO:0000313" key="3">
    <source>
        <dbReference type="EMBL" id="BAL85630.1"/>
    </source>
</evidence>
<organism evidence="3 4">
    <name type="scientific">Actinoplanes missouriensis (strain ATCC 14538 / DSM 43046 / CBS 188.64 / JCM 3121 / NBRC 102363 / NCIMB 12654 / NRRL B-3342 / UNCC 431)</name>
    <dbReference type="NCBI Taxonomy" id="512565"/>
    <lineage>
        <taxon>Bacteria</taxon>
        <taxon>Bacillati</taxon>
        <taxon>Actinomycetota</taxon>
        <taxon>Actinomycetes</taxon>
        <taxon>Micromonosporales</taxon>
        <taxon>Micromonosporaceae</taxon>
        <taxon>Actinoplanes</taxon>
    </lineage>
</organism>
<dbReference type="PANTHER" id="PTHR31589:SF110">
    <property type="entry name" value="PROTEIN, PUTATIVE (DUF239)-RELATED"/>
    <property type="match status" value="1"/>
</dbReference>
<feature type="region of interest" description="Disordered" evidence="1">
    <location>
        <begin position="18"/>
        <end position="128"/>
    </location>
</feature>
<reference evidence="3 4" key="1">
    <citation type="submission" date="2012-02" db="EMBL/GenBank/DDBJ databases">
        <title>Complete genome sequence of Actinoplanes missouriensis 431 (= NBRC 102363).</title>
        <authorList>
            <person name="Ohnishi Y."/>
            <person name="Ishikawa J."/>
            <person name="Sekine M."/>
            <person name="Hosoyama A."/>
            <person name="Harada T."/>
            <person name="Narita H."/>
            <person name="Hata T."/>
            <person name="Konno Y."/>
            <person name="Tutikane K."/>
            <person name="Fujita N."/>
            <person name="Horinouchi S."/>
            <person name="Hayakawa M."/>
        </authorList>
    </citation>
    <scope>NUCLEOTIDE SEQUENCE [LARGE SCALE GENOMIC DNA]</scope>
    <source>
        <strain evidence="4">ATCC 14538 / DSM 43046 / CBS 188.64 / JCM 3121 / NBRC 102363 / NCIMB 12654 / NRRL B-3342 / UNCC 431</strain>
    </source>
</reference>
<dbReference type="PROSITE" id="PS52045">
    <property type="entry name" value="NEPROSIN_PEP_CD"/>
    <property type="match status" value="1"/>
</dbReference>
<protein>
    <recommendedName>
        <fullName evidence="2">Neprosin PEP catalytic domain-containing protein</fullName>
    </recommendedName>
</protein>
<dbReference type="Pfam" id="PF03080">
    <property type="entry name" value="Neprosin"/>
    <property type="match status" value="1"/>
</dbReference>
<gene>
    <name evidence="3" type="ordered locus">AMIS_4100</name>
</gene>